<accession>A0A2N9G4I1</accession>
<keyword evidence="1" id="KW-1133">Transmembrane helix</keyword>
<reference evidence="2" key="1">
    <citation type="submission" date="2018-02" db="EMBL/GenBank/DDBJ databases">
        <authorList>
            <person name="Cohen D.B."/>
            <person name="Kent A.D."/>
        </authorList>
    </citation>
    <scope>NUCLEOTIDE SEQUENCE</scope>
</reference>
<keyword evidence="1" id="KW-0812">Transmembrane</keyword>
<dbReference type="AlphaFoldDB" id="A0A2N9G4I1"/>
<gene>
    <name evidence="2" type="ORF">FSB_LOCUS22295</name>
</gene>
<protein>
    <recommendedName>
        <fullName evidence="3">Transmembrane protein</fullName>
    </recommendedName>
</protein>
<feature type="transmembrane region" description="Helical" evidence="1">
    <location>
        <begin position="65"/>
        <end position="83"/>
    </location>
</feature>
<keyword evidence="1" id="KW-0472">Membrane</keyword>
<evidence type="ECO:0000256" key="1">
    <source>
        <dbReference type="SAM" id="Phobius"/>
    </source>
</evidence>
<evidence type="ECO:0000313" key="2">
    <source>
        <dbReference type="EMBL" id="SPC94413.1"/>
    </source>
</evidence>
<name>A0A2N9G4I1_FAGSY</name>
<dbReference type="EMBL" id="OIVN01001476">
    <property type="protein sequence ID" value="SPC94413.1"/>
    <property type="molecule type" value="Genomic_DNA"/>
</dbReference>
<evidence type="ECO:0008006" key="3">
    <source>
        <dbReference type="Google" id="ProtNLM"/>
    </source>
</evidence>
<organism evidence="2">
    <name type="scientific">Fagus sylvatica</name>
    <name type="common">Beechnut</name>
    <dbReference type="NCBI Taxonomy" id="28930"/>
    <lineage>
        <taxon>Eukaryota</taxon>
        <taxon>Viridiplantae</taxon>
        <taxon>Streptophyta</taxon>
        <taxon>Embryophyta</taxon>
        <taxon>Tracheophyta</taxon>
        <taxon>Spermatophyta</taxon>
        <taxon>Magnoliopsida</taxon>
        <taxon>eudicotyledons</taxon>
        <taxon>Gunneridae</taxon>
        <taxon>Pentapetalae</taxon>
        <taxon>rosids</taxon>
        <taxon>fabids</taxon>
        <taxon>Fagales</taxon>
        <taxon>Fagaceae</taxon>
        <taxon>Fagus</taxon>
    </lineage>
</organism>
<proteinExistence type="predicted"/>
<sequence>MVMWALETKVGNAGVVVDWACEASVVVVAWAWKRRRGGGGLGLRSRRGRLETPAWWLIGLARPAWWWWLGLGNAGVVVVAWACEKKKN</sequence>